<reference evidence="13" key="1">
    <citation type="journal article" date="2017" name="Nat. Ecol. Evol.">
        <title>Genome expansion and lineage-specific genetic innovations in the forest pathogenic fungi Armillaria.</title>
        <authorList>
            <person name="Sipos G."/>
            <person name="Prasanna A.N."/>
            <person name="Walter M.C."/>
            <person name="O'Connor E."/>
            <person name="Balint B."/>
            <person name="Krizsan K."/>
            <person name="Kiss B."/>
            <person name="Hess J."/>
            <person name="Varga T."/>
            <person name="Slot J."/>
            <person name="Riley R."/>
            <person name="Boka B."/>
            <person name="Rigling D."/>
            <person name="Barry K."/>
            <person name="Lee J."/>
            <person name="Mihaltcheva S."/>
            <person name="LaButti K."/>
            <person name="Lipzen A."/>
            <person name="Waldron R."/>
            <person name="Moloney N.M."/>
            <person name="Sperisen C."/>
            <person name="Kredics L."/>
            <person name="Vagvoelgyi C."/>
            <person name="Patrignani A."/>
            <person name="Fitzpatrick D."/>
            <person name="Nagy I."/>
            <person name="Doyle S."/>
            <person name="Anderson J.B."/>
            <person name="Grigoriev I.V."/>
            <person name="Gueldener U."/>
            <person name="Muensterkoetter M."/>
            <person name="Nagy L.G."/>
        </authorList>
    </citation>
    <scope>NUCLEOTIDE SEQUENCE [LARGE SCALE GENOMIC DNA]</scope>
    <source>
        <strain evidence="13">Ar21-2</strain>
    </source>
</reference>
<dbReference type="OrthoDB" id="46159at2759"/>
<evidence type="ECO:0000256" key="1">
    <source>
        <dbReference type="ARBA" id="ARBA00004186"/>
    </source>
</evidence>
<keyword evidence="13" id="KW-1185">Reference proteome</keyword>
<keyword evidence="7" id="KW-0131">Cell cycle</keyword>
<sequence length="765" mass="81687">MARQVLSASDVKFRIESIVPRLTLIETEESWDTIATSIKTLTQICQDGGCDYPETIVPLLRSLSTPITSAIKSERTRLSGVAIDCITELATGLGTSFEPLLPVFFPALLSVCARTNKVFVTRARACVLLIIESTQLPSILPYFVHSIKDKSASLRLVAAEGVLTCLNCLNPPDLEKEVRAREVENTIKATTRDANADVRKTGRKVFEAFKVLLPNRVDNFIAPLTPTIKKYLDIAPKKGLPPPPSLQASTSNSTKSDLSRSTPALPSSSAAVALPSKASKSTTSRPAPTLTQSASSSRASSRSRAPPPKDTEPPAPSGPKKGSMPPPDTIPTRPTQPLRHPGPPLKSTSASSASNDKRPTPPLRPGMPAFRPATNPKSAPVPAHSDSVVTRGPRREVVPSHHAPVPINRAQRAPLPPPSKVRNDESDNGRSTRSIRPVQQSTTVQTARPASSNGRPKTIIGQKPELPQLTTKPSYADNKVKTKPPVKPVAKAEASSSSKRPPVAQKKPGKAAVIGKPTWGSRPAKPPVPKHPPRSRSVPVRSRTATPSSAIPEASSSKEAKDTVEETAGESAKEVEDKVQGDVEGADVPVDDTAERVQEGQDHGPEPEPTSPVPSDHDEAPEEEDEVSDRSNKTAGAEEATNIPDTIPPQGIVAKPSPLPVDAPATPPSIQGENWAKPQKTPISALLTSIEQGFLLTPASPLSPPISYLNYGRGMNDATNLATPFPLQPKMLFGISAESRSDKFVQPWPVDRQRLTVAEGENGRR</sequence>
<feature type="domain" description="TOG" evidence="11">
    <location>
        <begin position="4"/>
        <end position="241"/>
    </location>
</feature>
<dbReference type="GO" id="GO:0090307">
    <property type="term" value="P:mitotic spindle assembly"/>
    <property type="evidence" value="ECO:0007669"/>
    <property type="project" value="TreeGrafter"/>
</dbReference>
<dbReference type="OMA" id="VCARTNK"/>
<feature type="repeat" description="HEAT" evidence="9">
    <location>
        <begin position="139"/>
        <end position="177"/>
    </location>
</feature>
<dbReference type="GO" id="GO:0005881">
    <property type="term" value="C:cytoplasmic microtubule"/>
    <property type="evidence" value="ECO:0007669"/>
    <property type="project" value="TreeGrafter"/>
</dbReference>
<dbReference type="Proteomes" id="UP000217790">
    <property type="component" value="Unassembled WGS sequence"/>
</dbReference>
<dbReference type="EMBL" id="KZ293661">
    <property type="protein sequence ID" value="PBK91324.1"/>
    <property type="molecule type" value="Genomic_DNA"/>
</dbReference>
<feature type="compositionally biased region" description="Polar residues" evidence="10">
    <location>
        <begin position="431"/>
        <end position="455"/>
    </location>
</feature>
<dbReference type="STRING" id="47427.A0A2H3DBZ5"/>
<proteinExistence type="inferred from homology"/>
<feature type="compositionally biased region" description="Basic and acidic residues" evidence="10">
    <location>
        <begin position="571"/>
        <end position="581"/>
    </location>
</feature>
<dbReference type="GO" id="GO:0005876">
    <property type="term" value="C:spindle microtubule"/>
    <property type="evidence" value="ECO:0007669"/>
    <property type="project" value="TreeGrafter"/>
</dbReference>
<dbReference type="InterPro" id="IPR024395">
    <property type="entry name" value="CLASP_N_dom"/>
</dbReference>
<feature type="compositionally biased region" description="Basic and acidic residues" evidence="10">
    <location>
        <begin position="421"/>
        <end position="430"/>
    </location>
</feature>
<comment type="similarity">
    <text evidence="2">Belongs to the CLASP family.</text>
</comment>
<evidence type="ECO:0000256" key="2">
    <source>
        <dbReference type="ARBA" id="ARBA00009549"/>
    </source>
</evidence>
<dbReference type="PROSITE" id="PS50077">
    <property type="entry name" value="HEAT_REPEAT"/>
    <property type="match status" value="1"/>
</dbReference>
<evidence type="ECO:0000256" key="4">
    <source>
        <dbReference type="ARBA" id="ARBA00022618"/>
    </source>
</evidence>
<keyword evidence="8" id="KW-0206">Cytoskeleton</keyword>
<dbReference type="SUPFAM" id="SSF48371">
    <property type="entry name" value="ARM repeat"/>
    <property type="match status" value="1"/>
</dbReference>
<dbReference type="PANTHER" id="PTHR21567">
    <property type="entry name" value="CLASP"/>
    <property type="match status" value="1"/>
</dbReference>
<dbReference type="InterPro" id="IPR021133">
    <property type="entry name" value="HEAT_type_2"/>
</dbReference>
<dbReference type="InParanoid" id="A0A2H3DBZ5"/>
<evidence type="ECO:0000256" key="8">
    <source>
        <dbReference type="ARBA" id="ARBA00023212"/>
    </source>
</evidence>
<keyword evidence="5" id="KW-0493">Microtubule</keyword>
<feature type="compositionally biased region" description="Polar residues" evidence="10">
    <location>
        <begin position="544"/>
        <end position="555"/>
    </location>
</feature>
<dbReference type="GO" id="GO:1990023">
    <property type="term" value="C:mitotic spindle midzone"/>
    <property type="evidence" value="ECO:0007669"/>
    <property type="project" value="TreeGrafter"/>
</dbReference>
<evidence type="ECO:0000259" key="11">
    <source>
        <dbReference type="SMART" id="SM01349"/>
    </source>
</evidence>
<evidence type="ECO:0000256" key="10">
    <source>
        <dbReference type="SAM" id="MobiDB-lite"/>
    </source>
</evidence>
<evidence type="ECO:0000256" key="3">
    <source>
        <dbReference type="ARBA" id="ARBA00022490"/>
    </source>
</evidence>
<dbReference type="Gene3D" id="1.25.10.10">
    <property type="entry name" value="Leucine-rich Repeat Variant"/>
    <property type="match status" value="1"/>
</dbReference>
<dbReference type="GO" id="GO:0008017">
    <property type="term" value="F:microtubule binding"/>
    <property type="evidence" value="ECO:0007669"/>
    <property type="project" value="TreeGrafter"/>
</dbReference>
<feature type="compositionally biased region" description="Low complexity" evidence="10">
    <location>
        <begin position="293"/>
        <end position="304"/>
    </location>
</feature>
<feature type="compositionally biased region" description="Polar residues" evidence="10">
    <location>
        <begin position="282"/>
        <end position="292"/>
    </location>
</feature>
<evidence type="ECO:0000313" key="12">
    <source>
        <dbReference type="EMBL" id="PBK91324.1"/>
    </source>
</evidence>
<feature type="compositionally biased region" description="Polar residues" evidence="10">
    <location>
        <begin position="246"/>
        <end position="256"/>
    </location>
</feature>
<evidence type="ECO:0000256" key="9">
    <source>
        <dbReference type="PROSITE-ProRule" id="PRU00103"/>
    </source>
</evidence>
<evidence type="ECO:0000313" key="13">
    <source>
        <dbReference type="Proteomes" id="UP000217790"/>
    </source>
</evidence>
<dbReference type="GO" id="GO:0031110">
    <property type="term" value="P:regulation of microtubule polymerization or depolymerization"/>
    <property type="evidence" value="ECO:0007669"/>
    <property type="project" value="UniProtKB-ARBA"/>
</dbReference>
<feature type="region of interest" description="Disordered" evidence="10">
    <location>
        <begin position="235"/>
        <end position="677"/>
    </location>
</feature>
<dbReference type="SMART" id="SM01349">
    <property type="entry name" value="TOG"/>
    <property type="match status" value="1"/>
</dbReference>
<dbReference type="InterPro" id="IPR016024">
    <property type="entry name" value="ARM-type_fold"/>
</dbReference>
<evidence type="ECO:0000256" key="7">
    <source>
        <dbReference type="ARBA" id="ARBA00022776"/>
    </source>
</evidence>
<dbReference type="GO" id="GO:1902903">
    <property type="term" value="P:regulation of supramolecular fiber organization"/>
    <property type="evidence" value="ECO:0007669"/>
    <property type="project" value="UniProtKB-ARBA"/>
</dbReference>
<accession>A0A2H3DBZ5</accession>
<feature type="compositionally biased region" description="Low complexity" evidence="10">
    <location>
        <begin position="259"/>
        <end position="281"/>
    </location>
</feature>
<keyword evidence="3" id="KW-0963">Cytoplasm</keyword>
<organism evidence="12 13">
    <name type="scientific">Armillaria gallica</name>
    <name type="common">Bulbous honey fungus</name>
    <name type="synonym">Armillaria bulbosa</name>
    <dbReference type="NCBI Taxonomy" id="47427"/>
    <lineage>
        <taxon>Eukaryota</taxon>
        <taxon>Fungi</taxon>
        <taxon>Dikarya</taxon>
        <taxon>Basidiomycota</taxon>
        <taxon>Agaricomycotina</taxon>
        <taxon>Agaricomycetes</taxon>
        <taxon>Agaricomycetidae</taxon>
        <taxon>Agaricales</taxon>
        <taxon>Marasmiineae</taxon>
        <taxon>Physalacriaceae</taxon>
        <taxon>Armillaria</taxon>
    </lineage>
</organism>
<dbReference type="PANTHER" id="PTHR21567:SF60">
    <property type="entry name" value="CLASP N-TERMINAL DOMAIN-CONTAINING PROTEIN"/>
    <property type="match status" value="1"/>
</dbReference>
<dbReference type="InterPro" id="IPR034085">
    <property type="entry name" value="TOG"/>
</dbReference>
<comment type="subcellular location">
    <subcellularLocation>
        <location evidence="1">Cytoplasm</location>
        <location evidence="1">Cytoskeleton</location>
        <location evidence="1">Spindle</location>
    </subcellularLocation>
</comment>
<keyword evidence="4" id="KW-0132">Cell division</keyword>
<dbReference type="Pfam" id="PF12348">
    <property type="entry name" value="CLASP_N"/>
    <property type="match status" value="1"/>
</dbReference>
<keyword evidence="7" id="KW-0498">Mitosis</keyword>
<feature type="compositionally biased region" description="Pro residues" evidence="10">
    <location>
        <begin position="657"/>
        <end position="667"/>
    </location>
</feature>
<evidence type="ECO:0000256" key="6">
    <source>
        <dbReference type="ARBA" id="ARBA00022737"/>
    </source>
</evidence>
<dbReference type="GO" id="GO:0005815">
    <property type="term" value="C:microtubule organizing center"/>
    <property type="evidence" value="ECO:0007669"/>
    <property type="project" value="TreeGrafter"/>
</dbReference>
<name>A0A2H3DBZ5_ARMGA</name>
<dbReference type="GO" id="GO:0051301">
    <property type="term" value="P:cell division"/>
    <property type="evidence" value="ECO:0007669"/>
    <property type="project" value="UniProtKB-KW"/>
</dbReference>
<evidence type="ECO:0000256" key="5">
    <source>
        <dbReference type="ARBA" id="ARBA00022701"/>
    </source>
</evidence>
<keyword evidence="6" id="KW-0677">Repeat</keyword>
<feature type="compositionally biased region" description="Basic and acidic residues" evidence="10">
    <location>
        <begin position="593"/>
        <end position="606"/>
    </location>
</feature>
<gene>
    <name evidence="12" type="ORF">ARMGADRAFT_1166177</name>
</gene>
<dbReference type="InterPro" id="IPR011989">
    <property type="entry name" value="ARM-like"/>
</dbReference>
<protein>
    <recommendedName>
        <fullName evidence="11">TOG domain-containing protein</fullName>
    </recommendedName>
</protein>
<dbReference type="AlphaFoldDB" id="A0A2H3DBZ5"/>